<feature type="compositionally biased region" description="Low complexity" evidence="2">
    <location>
        <begin position="431"/>
        <end position="446"/>
    </location>
</feature>
<evidence type="ECO:0000313" key="4">
    <source>
        <dbReference type="EMBL" id="UOE75984.1"/>
    </source>
</evidence>
<dbReference type="Gene3D" id="1.25.40.680">
    <property type="entry name" value="Type VII secretion system EssB, C-terminal-like domain"/>
    <property type="match status" value="1"/>
</dbReference>
<dbReference type="AlphaFoldDB" id="A0AB38QZV6"/>
<evidence type="ECO:0000313" key="5">
    <source>
        <dbReference type="Proteomes" id="UP001058458"/>
    </source>
</evidence>
<evidence type="ECO:0000256" key="2">
    <source>
        <dbReference type="SAM" id="MobiDB-lite"/>
    </source>
</evidence>
<feature type="region of interest" description="Disordered" evidence="2">
    <location>
        <begin position="374"/>
        <end position="446"/>
    </location>
</feature>
<dbReference type="InterPro" id="IPR042565">
    <property type="entry name" value="T7SS_EssB_C"/>
</dbReference>
<dbReference type="RefSeq" id="WP_256833382.1">
    <property type="nucleotide sequence ID" value="NZ_CP063414.1"/>
</dbReference>
<feature type="compositionally biased region" description="Acidic residues" evidence="2">
    <location>
        <begin position="385"/>
        <end position="394"/>
    </location>
</feature>
<protein>
    <submittedName>
        <fullName evidence="4">Type VII secretion protein EssB</fullName>
    </submittedName>
</protein>
<dbReference type="Pfam" id="PF10140">
    <property type="entry name" value="YukC"/>
    <property type="match status" value="1"/>
</dbReference>
<gene>
    <name evidence="4" type="primary">essB</name>
    <name evidence="4" type="ORF">IMI45_17205</name>
</gene>
<dbReference type="Gene3D" id="1.10.510.10">
    <property type="entry name" value="Transferase(Phosphotransferase) domain 1"/>
    <property type="match status" value="1"/>
</dbReference>
<dbReference type="EMBL" id="CP063414">
    <property type="protein sequence ID" value="UOE75984.1"/>
    <property type="molecule type" value="Genomic_DNA"/>
</dbReference>
<sequence>MEEKKTYLETQIDAVMTKDKHYTIIFQRAKLRMQHPLELQIVKEIDSYLLRDIDISEDEVKITITPPASCFPFPVVRKKSLLSRLRAAYQLVTKVKNHSRRRFILIVCPENLVFDHGLEPFFLHVGIKESLPPYEPDEARLLQEVKATVLALTDGQYQFEEYLKFHETLKYSAIAKEMLQAENLETLLSILERWMDEEEAKEQSSVHIPKRKWNVQRYIFFSIVALLIPAIIYMFYSVFFLQPKQKAYVQSAELFLQNKYSDVITVLENYPPEKMPYVVQYELASSYVMTESLTEEQRKVVLNNITLKTDPQYLLYWIYIGRGRSEEAIELARAMEDRELIAYGLLKHREEIKADEKLSGEEKKQKLEEIDREIEEYKREREEQEQQSEEEEKQEEPNQQHPPAQQPAATPPASTAPNQQQSTTPAPNHTPPASNSVPPNNVETKQ</sequence>
<proteinExistence type="inferred from homology"/>
<comment type="similarity">
    <text evidence="1">Belongs to the EssB family.</text>
</comment>
<dbReference type="NCBIfam" id="TIGR03926">
    <property type="entry name" value="T7_EssB"/>
    <property type="match status" value="1"/>
</dbReference>
<keyword evidence="3" id="KW-0472">Membrane</keyword>
<evidence type="ECO:0000256" key="1">
    <source>
        <dbReference type="ARBA" id="ARBA00010163"/>
    </source>
</evidence>
<accession>A0AB38QZV6</accession>
<feature type="transmembrane region" description="Helical" evidence="3">
    <location>
        <begin position="218"/>
        <end position="241"/>
    </location>
</feature>
<dbReference type="Proteomes" id="UP001058458">
    <property type="component" value="Chromosome"/>
</dbReference>
<feature type="compositionally biased region" description="Basic and acidic residues" evidence="2">
    <location>
        <begin position="374"/>
        <end position="384"/>
    </location>
</feature>
<reference evidence="4" key="1">
    <citation type="submission" date="2020-10" db="EMBL/GenBank/DDBJ databases">
        <authorList>
            <person name="Delgado J.A."/>
            <person name="Gonzalez J.M."/>
        </authorList>
    </citation>
    <scope>NUCLEOTIDE SEQUENCE</scope>
    <source>
        <strain evidence="4">23.6</strain>
    </source>
</reference>
<feature type="compositionally biased region" description="Low complexity" evidence="2">
    <location>
        <begin position="397"/>
        <end position="422"/>
    </location>
</feature>
<evidence type="ECO:0000256" key="3">
    <source>
        <dbReference type="SAM" id="Phobius"/>
    </source>
</evidence>
<keyword evidence="3" id="KW-0812">Transmembrane</keyword>
<keyword evidence="3" id="KW-1133">Transmembrane helix</keyword>
<dbReference type="InterPro" id="IPR018778">
    <property type="entry name" value="T7SS_EssB"/>
</dbReference>
<organism evidence="4 5">
    <name type="scientific">Parageobacillus thermoglucosidasius</name>
    <name type="common">Geobacillus thermoglucosidasius</name>
    <dbReference type="NCBI Taxonomy" id="1426"/>
    <lineage>
        <taxon>Bacteria</taxon>
        <taxon>Bacillati</taxon>
        <taxon>Bacillota</taxon>
        <taxon>Bacilli</taxon>
        <taxon>Bacillales</taxon>
        <taxon>Anoxybacillaceae</taxon>
        <taxon>Parageobacillus</taxon>
    </lineage>
</organism>
<name>A0AB38QZV6_PARTM</name>